<evidence type="ECO:0000313" key="7">
    <source>
        <dbReference type="Proteomes" id="UP001583193"/>
    </source>
</evidence>
<keyword evidence="4" id="KW-0560">Oxidoreductase</keyword>
<dbReference type="SUPFAM" id="SSF51905">
    <property type="entry name" value="FAD/NAD(P)-binding domain"/>
    <property type="match status" value="1"/>
</dbReference>
<dbReference type="InterPro" id="IPR050641">
    <property type="entry name" value="RIFMO-like"/>
</dbReference>
<dbReference type="EMBL" id="JAVDPF010000004">
    <property type="protein sequence ID" value="KAL1884609.1"/>
    <property type="molecule type" value="Genomic_DNA"/>
</dbReference>
<feature type="domain" description="FAD-binding" evidence="5">
    <location>
        <begin position="10"/>
        <end position="371"/>
    </location>
</feature>
<gene>
    <name evidence="6" type="ORF">Plec18167_002199</name>
</gene>
<dbReference type="InterPro" id="IPR036188">
    <property type="entry name" value="FAD/NAD-bd_sf"/>
</dbReference>
<dbReference type="Gene3D" id="3.30.9.10">
    <property type="entry name" value="D-Amino Acid Oxidase, subunit A, domain 2"/>
    <property type="match status" value="1"/>
</dbReference>
<organism evidence="6 7">
    <name type="scientific">Paecilomyces lecythidis</name>
    <dbReference type="NCBI Taxonomy" id="3004212"/>
    <lineage>
        <taxon>Eukaryota</taxon>
        <taxon>Fungi</taxon>
        <taxon>Dikarya</taxon>
        <taxon>Ascomycota</taxon>
        <taxon>Pezizomycotina</taxon>
        <taxon>Eurotiomycetes</taxon>
        <taxon>Eurotiomycetidae</taxon>
        <taxon>Eurotiales</taxon>
        <taxon>Thermoascaceae</taxon>
        <taxon>Paecilomyces</taxon>
    </lineage>
</organism>
<evidence type="ECO:0000256" key="2">
    <source>
        <dbReference type="ARBA" id="ARBA00022630"/>
    </source>
</evidence>
<keyword evidence="2" id="KW-0285">Flavoprotein</keyword>
<accession>A0ABR3Y981</accession>
<dbReference type="InterPro" id="IPR002938">
    <property type="entry name" value="FAD-bd"/>
</dbReference>
<keyword evidence="3" id="KW-0274">FAD</keyword>
<protein>
    <recommendedName>
        <fullName evidence="5">FAD-binding domain-containing protein</fullName>
    </recommendedName>
</protein>
<evidence type="ECO:0000256" key="3">
    <source>
        <dbReference type="ARBA" id="ARBA00022827"/>
    </source>
</evidence>
<evidence type="ECO:0000313" key="6">
    <source>
        <dbReference type="EMBL" id="KAL1884609.1"/>
    </source>
</evidence>
<dbReference type="PANTHER" id="PTHR43004:SF19">
    <property type="entry name" value="BINDING MONOOXYGENASE, PUTATIVE (JCVI)-RELATED"/>
    <property type="match status" value="1"/>
</dbReference>
<sequence length="428" mass="47294">MEASSHSKDKVIVIGAGPVGLMTALRLAQVGIRADVIEKEEDLSQQPRAVGYHGGALIALKRTAVYEKAKKAGFTGKGICWRKPLIDDGPNGKKLGDIIAHLPFAGNEDTIDEQGNPVLYLPQPKLTRLFYEACIETGLVNVFFKRELCDLHNDLDSVTAIARNAEGGLESYRGAFLVGADGGKSATRKLLKIPFKGHSWPERIVAIDLLMEDKNIDPAFYTSMIIHPINFGLVTPLEPIKDGQKTLYRCSIAVDPKDPRTDEELVSDAHVKYILDKFAPGPRPLDVQILNASPYRTHQVCASTMRRGRCLLAGDAAHMNNPFGALGLTSGLLDADALADTLDLIINEGKPMDLLDVYSDARRKAFQTFVDPVSTQNKLRCANDPETATEDWFLRSMINPNPEESEEFNKMFFDVWRTDMRKLISKTA</sequence>
<evidence type="ECO:0000256" key="1">
    <source>
        <dbReference type="ARBA" id="ARBA00001974"/>
    </source>
</evidence>
<name>A0ABR3Y981_9EURO</name>
<dbReference type="Proteomes" id="UP001583193">
    <property type="component" value="Unassembled WGS sequence"/>
</dbReference>
<evidence type="ECO:0000259" key="5">
    <source>
        <dbReference type="Pfam" id="PF01494"/>
    </source>
</evidence>
<proteinExistence type="predicted"/>
<dbReference type="PANTHER" id="PTHR43004">
    <property type="entry name" value="TRK SYSTEM POTASSIUM UPTAKE PROTEIN"/>
    <property type="match status" value="1"/>
</dbReference>
<reference evidence="6 7" key="1">
    <citation type="journal article" date="2024" name="IMA Fungus">
        <title>IMA Genome - F19 : A genome assembly and annotation guide to empower mycologists, including annotated draft genome sequences of Ceratocystis pirilliformis, Diaporthe australafricana, Fusarium ophioides, Paecilomyces lecythidis, and Sporothrix stenoceras.</title>
        <authorList>
            <person name="Aylward J."/>
            <person name="Wilson A.M."/>
            <person name="Visagie C.M."/>
            <person name="Spraker J."/>
            <person name="Barnes I."/>
            <person name="Buitendag C."/>
            <person name="Ceriani C."/>
            <person name="Del Mar Angel L."/>
            <person name="du Plessis D."/>
            <person name="Fuchs T."/>
            <person name="Gasser K."/>
            <person name="Kramer D."/>
            <person name="Li W."/>
            <person name="Munsamy K."/>
            <person name="Piso A."/>
            <person name="Price J.L."/>
            <person name="Sonnekus B."/>
            <person name="Thomas C."/>
            <person name="van der Nest A."/>
            <person name="van Dijk A."/>
            <person name="van Heerden A."/>
            <person name="van Vuuren N."/>
            <person name="Yilmaz N."/>
            <person name="Duong T.A."/>
            <person name="van der Merwe N.A."/>
            <person name="Wingfield M.J."/>
            <person name="Wingfield B.D."/>
        </authorList>
    </citation>
    <scope>NUCLEOTIDE SEQUENCE [LARGE SCALE GENOMIC DNA]</scope>
    <source>
        <strain evidence="6 7">CMW 18167</strain>
    </source>
</reference>
<comment type="caution">
    <text evidence="6">The sequence shown here is derived from an EMBL/GenBank/DDBJ whole genome shotgun (WGS) entry which is preliminary data.</text>
</comment>
<keyword evidence="7" id="KW-1185">Reference proteome</keyword>
<evidence type="ECO:0000256" key="4">
    <source>
        <dbReference type="ARBA" id="ARBA00023002"/>
    </source>
</evidence>
<dbReference type="PRINTS" id="PR00420">
    <property type="entry name" value="RNGMNOXGNASE"/>
</dbReference>
<comment type="cofactor">
    <cofactor evidence="1">
        <name>FAD</name>
        <dbReference type="ChEBI" id="CHEBI:57692"/>
    </cofactor>
</comment>
<dbReference type="Pfam" id="PF01494">
    <property type="entry name" value="FAD_binding_3"/>
    <property type="match status" value="1"/>
</dbReference>
<dbReference type="Gene3D" id="3.50.50.60">
    <property type="entry name" value="FAD/NAD(P)-binding domain"/>
    <property type="match status" value="1"/>
</dbReference>